<evidence type="ECO:0000313" key="3">
    <source>
        <dbReference type="EMBL" id="KII63692.1"/>
    </source>
</evidence>
<protein>
    <submittedName>
        <fullName evidence="3">Vacuolar protein sorting/targeting protein 10</fullName>
    </submittedName>
</protein>
<proteinExistence type="predicted"/>
<dbReference type="PANTHER" id="PTHR12106">
    <property type="entry name" value="SORTILIN RELATED"/>
    <property type="match status" value="1"/>
</dbReference>
<dbReference type="Pfam" id="PF15901">
    <property type="entry name" value="Sortilin_C"/>
    <property type="match status" value="1"/>
</dbReference>
<gene>
    <name evidence="2" type="ORF">RF11_04273</name>
    <name evidence="3" type="ORF">RF11_06230</name>
</gene>
<name>A0A0C2J3P5_THEKT</name>
<dbReference type="OrthoDB" id="5949766at2759"/>
<feature type="domain" description="Sortilin C-terminal" evidence="1">
    <location>
        <begin position="109"/>
        <end position="225"/>
    </location>
</feature>
<dbReference type="EMBL" id="JWZT01005670">
    <property type="protein sequence ID" value="KII60364.1"/>
    <property type="molecule type" value="Genomic_DNA"/>
</dbReference>
<reference evidence="3 4" key="1">
    <citation type="journal article" date="2014" name="Genome Biol. Evol.">
        <title>The genome of the myxosporean Thelohanellus kitauei shows adaptations to nutrient acquisition within its fish host.</title>
        <authorList>
            <person name="Yang Y."/>
            <person name="Xiong J."/>
            <person name="Zhou Z."/>
            <person name="Huo F."/>
            <person name="Miao W."/>
            <person name="Ran C."/>
            <person name="Liu Y."/>
            <person name="Zhang J."/>
            <person name="Feng J."/>
            <person name="Wang M."/>
            <person name="Wang M."/>
            <person name="Wang L."/>
            <person name="Yao B."/>
        </authorList>
    </citation>
    <scope>NUCLEOTIDE SEQUENCE [LARGE SCALE GENOMIC DNA]</scope>
    <source>
        <strain evidence="3">Wuqing</strain>
    </source>
</reference>
<dbReference type="InterPro" id="IPR050310">
    <property type="entry name" value="VPS10-sortilin"/>
</dbReference>
<dbReference type="Proteomes" id="UP000031668">
    <property type="component" value="Unassembled WGS sequence"/>
</dbReference>
<dbReference type="PANTHER" id="PTHR12106:SF27">
    <property type="entry name" value="SORTILIN-RELATED RECEPTOR"/>
    <property type="match status" value="1"/>
</dbReference>
<evidence type="ECO:0000313" key="4">
    <source>
        <dbReference type="Proteomes" id="UP000031668"/>
    </source>
</evidence>
<dbReference type="GO" id="GO:0005794">
    <property type="term" value="C:Golgi apparatus"/>
    <property type="evidence" value="ECO:0007669"/>
    <property type="project" value="TreeGrafter"/>
</dbReference>
<sequence>MENNFPEKLMVTLKGTFYKKGKQTYHTFISFDGGRNLKIIGSNIQNVTIINRGGILLGTENKVGRVWYSYDDRWKWSSTNIVFDNSIRLIPIESGNNPVIVATYYDNIKKLYTLYVFNFSNIISRSSLMADRTCEMDDFEPWYMPRYSGTCYQGQEVSYMKKKRFSMCVDDRSLVPQSIKSCPCSIEDFEWYNQIKHSKPNYYYNDNFCVSKPSTNIKKSVKSCRDGGTPLMVYEG</sequence>
<dbReference type="GO" id="GO:0016020">
    <property type="term" value="C:membrane"/>
    <property type="evidence" value="ECO:0007669"/>
    <property type="project" value="TreeGrafter"/>
</dbReference>
<dbReference type="AlphaFoldDB" id="A0A0C2J3P5"/>
<comment type="caution">
    <text evidence="3">The sequence shown here is derived from an EMBL/GenBank/DDBJ whole genome shotgun (WGS) entry which is preliminary data.</text>
</comment>
<accession>A0A0C2J3P5</accession>
<dbReference type="GO" id="GO:0006892">
    <property type="term" value="P:post-Golgi vesicle-mediated transport"/>
    <property type="evidence" value="ECO:0007669"/>
    <property type="project" value="TreeGrafter"/>
</dbReference>
<evidence type="ECO:0000259" key="1">
    <source>
        <dbReference type="Pfam" id="PF15901"/>
    </source>
</evidence>
<dbReference type="InterPro" id="IPR031777">
    <property type="entry name" value="Sortilin_C"/>
</dbReference>
<evidence type="ECO:0000313" key="2">
    <source>
        <dbReference type="EMBL" id="KII60364.1"/>
    </source>
</evidence>
<keyword evidence="4" id="KW-1185">Reference proteome</keyword>
<organism evidence="3 4">
    <name type="scientific">Thelohanellus kitauei</name>
    <name type="common">Myxosporean</name>
    <dbReference type="NCBI Taxonomy" id="669202"/>
    <lineage>
        <taxon>Eukaryota</taxon>
        <taxon>Metazoa</taxon>
        <taxon>Cnidaria</taxon>
        <taxon>Myxozoa</taxon>
        <taxon>Myxosporea</taxon>
        <taxon>Bivalvulida</taxon>
        <taxon>Platysporina</taxon>
        <taxon>Myxobolidae</taxon>
        <taxon>Thelohanellus</taxon>
    </lineage>
</organism>
<dbReference type="EMBL" id="JWZT01004623">
    <property type="protein sequence ID" value="KII63692.1"/>
    <property type="molecule type" value="Genomic_DNA"/>
</dbReference>